<reference evidence="3 4" key="1">
    <citation type="submission" date="2013-07" db="EMBL/GenBank/DDBJ databases">
        <authorList>
            <consortium name="DOE Joint Genome Institute"/>
            <person name="Reeve W."/>
            <person name="Huntemann M."/>
            <person name="Han J."/>
            <person name="Chen A."/>
            <person name="Kyrpides N."/>
            <person name="Mavromatis K."/>
            <person name="Markowitz V."/>
            <person name="Palaniappan K."/>
            <person name="Ivanova N."/>
            <person name="Schaumberg A."/>
            <person name="Pati A."/>
            <person name="Liolios K."/>
            <person name="Nordberg H.P."/>
            <person name="Cantor M.N."/>
            <person name="Hua S.X."/>
            <person name="Woyke T."/>
        </authorList>
    </citation>
    <scope>NUCLEOTIDE SEQUENCE [LARGE SCALE GENOMIC DNA]</scope>
    <source>
        <strain evidence="3 4">DSM 43889</strain>
    </source>
</reference>
<feature type="transmembrane region" description="Helical" evidence="1">
    <location>
        <begin position="156"/>
        <end position="173"/>
    </location>
</feature>
<feature type="transmembrane region" description="Helical" evidence="1">
    <location>
        <begin position="83"/>
        <end position="108"/>
    </location>
</feature>
<feature type="transmembrane region" description="Helical" evidence="1">
    <location>
        <begin position="193"/>
        <end position="214"/>
    </location>
</feature>
<feature type="transmembrane region" description="Helical" evidence="1">
    <location>
        <begin position="39"/>
        <end position="62"/>
    </location>
</feature>
<evidence type="ECO:0000313" key="3">
    <source>
        <dbReference type="EMBL" id="MCP2332123.1"/>
    </source>
</evidence>
<keyword evidence="1" id="KW-1133">Transmembrane helix</keyword>
<comment type="caution">
    <text evidence="3">The sequence shown here is derived from an EMBL/GenBank/DDBJ whole genome shotgun (WGS) entry which is preliminary data.</text>
</comment>
<evidence type="ECO:0000313" key="4">
    <source>
        <dbReference type="Proteomes" id="UP000791080"/>
    </source>
</evidence>
<keyword evidence="4" id="KW-1185">Reference proteome</keyword>
<dbReference type="Pfam" id="PF23866">
    <property type="entry name" value="DUF7224"/>
    <property type="match status" value="1"/>
</dbReference>
<feature type="domain" description="DUF7224" evidence="2">
    <location>
        <begin position="272"/>
        <end position="404"/>
    </location>
</feature>
<proteinExistence type="predicted"/>
<feature type="transmembrane region" description="Helical" evidence="1">
    <location>
        <begin position="226"/>
        <end position="244"/>
    </location>
</feature>
<dbReference type="InterPro" id="IPR055648">
    <property type="entry name" value="DUF7224"/>
</dbReference>
<dbReference type="Proteomes" id="UP000791080">
    <property type="component" value="Unassembled WGS sequence"/>
</dbReference>
<protein>
    <recommendedName>
        <fullName evidence="2">DUF7224 domain-containing protein</fullName>
    </recommendedName>
</protein>
<keyword evidence="1" id="KW-0472">Membrane</keyword>
<evidence type="ECO:0000256" key="1">
    <source>
        <dbReference type="SAM" id="Phobius"/>
    </source>
</evidence>
<gene>
    <name evidence="3" type="ORF">G443_002393</name>
</gene>
<feature type="transmembrane region" description="Helical" evidence="1">
    <location>
        <begin position="123"/>
        <end position="144"/>
    </location>
</feature>
<feature type="transmembrane region" description="Helical" evidence="1">
    <location>
        <begin position="7"/>
        <end position="27"/>
    </location>
</feature>
<accession>A0ABT1JHX3</accession>
<evidence type="ECO:0000259" key="2">
    <source>
        <dbReference type="Pfam" id="PF23866"/>
    </source>
</evidence>
<dbReference type="EMBL" id="AUBJ02000001">
    <property type="protein sequence ID" value="MCP2332123.1"/>
    <property type="molecule type" value="Genomic_DNA"/>
</dbReference>
<name>A0ABT1JHX3_ACTCY</name>
<keyword evidence="1" id="KW-0812">Transmembrane</keyword>
<organism evidence="3 4">
    <name type="scientific">Actinoalloteichus caeruleus DSM 43889</name>
    <dbReference type="NCBI Taxonomy" id="1120930"/>
    <lineage>
        <taxon>Bacteria</taxon>
        <taxon>Bacillati</taxon>
        <taxon>Actinomycetota</taxon>
        <taxon>Actinomycetes</taxon>
        <taxon>Pseudonocardiales</taxon>
        <taxon>Pseudonocardiaceae</taxon>
        <taxon>Actinoalloteichus</taxon>
        <taxon>Actinoalloteichus cyanogriseus</taxon>
    </lineage>
</organism>
<dbReference type="RefSeq" id="WP_155886009.1">
    <property type="nucleotide sequence ID" value="NZ_AUBJ02000001.1"/>
</dbReference>
<sequence>MPRTPVLWRGSLFPLAAPALALFSWLWVNSQLATEDRYWAAGSATATSAAFLLGPLTAALAAREVGRVRDASAVFGRPVRTPARVVVDAVAPATAAGLVGVLAAYLTASWHLLGVPGGPDGRFVLLAVLVVVAHTAVGAAFGWWSRPLIAIPSCFILLYCWMALPIGVEPMWLRHLTGFTDWGLAVYLEVDPAGVWAPILVNGGVLVAFALALACSAPDRSPRSTATGAVLCAAVLVPALAGGISTARHLGPDPVVLRAAPDECFDGPVTLCVYPEDLDRVEEIRAGVDLAVAELTSRGFPAPTRAIHGVGADDEETWTFTMNAFSSPESLASSIVAAQVPSMPEGCGGMGTYLTYYLALDWLTTAEDEFDDPELNEHWAALHRLPEEDQLAWFHGARDAVAACGSHLDALGPEVS</sequence>
<reference evidence="3 4" key="2">
    <citation type="submission" date="2022-06" db="EMBL/GenBank/DDBJ databases">
        <title>Genomic Encyclopedia of Type Strains, Phase I: the one thousand microbial genomes (KMG-I) project.</title>
        <authorList>
            <person name="Kyrpides N."/>
        </authorList>
    </citation>
    <scope>NUCLEOTIDE SEQUENCE [LARGE SCALE GENOMIC DNA]</scope>
    <source>
        <strain evidence="3 4">DSM 43889</strain>
    </source>
</reference>